<evidence type="ECO:0000313" key="2">
    <source>
        <dbReference type="EMBL" id="KAG2949469.1"/>
    </source>
</evidence>
<dbReference type="AlphaFoldDB" id="A0A329SVW1"/>
<organism evidence="4 5">
    <name type="scientific">Phytophthora cactorum</name>
    <dbReference type="NCBI Taxonomy" id="29920"/>
    <lineage>
        <taxon>Eukaryota</taxon>
        <taxon>Sar</taxon>
        <taxon>Stramenopiles</taxon>
        <taxon>Oomycota</taxon>
        <taxon>Peronosporomycetes</taxon>
        <taxon>Peronosporales</taxon>
        <taxon>Peronosporaceae</taxon>
        <taxon>Phytophthora</taxon>
    </lineage>
</organism>
<dbReference type="EMBL" id="RCMK01000090">
    <property type="protein sequence ID" value="KAG2949469.1"/>
    <property type="molecule type" value="Genomic_DNA"/>
</dbReference>
<dbReference type="Proteomes" id="UP000251314">
    <property type="component" value="Unassembled WGS sequence"/>
</dbReference>
<dbReference type="Proteomes" id="UP000736787">
    <property type="component" value="Unassembled WGS sequence"/>
</dbReference>
<gene>
    <name evidence="4" type="ORF">PC110_g2852</name>
    <name evidence="1" type="ORF">PC113_g5313</name>
    <name evidence="2" type="ORF">PC117_g5209</name>
    <name evidence="3" type="ORF">PC129_g20972</name>
</gene>
<evidence type="ECO:0000313" key="3">
    <source>
        <dbReference type="EMBL" id="KAG3207992.1"/>
    </source>
</evidence>
<dbReference type="OrthoDB" id="107065at2759"/>
<dbReference type="Proteomes" id="UP000760860">
    <property type="component" value="Unassembled WGS sequence"/>
</dbReference>
<comment type="caution">
    <text evidence="4">The sequence shown here is derived from an EMBL/GenBank/DDBJ whole genome shotgun (WGS) entry which is preliminary data.</text>
</comment>
<reference evidence="1" key="2">
    <citation type="submission" date="2018-10" db="EMBL/GenBank/DDBJ databases">
        <title>Effector identification in a new, highly contiguous assembly of the strawberry crown rot pathogen Phytophthora cactorum.</title>
        <authorList>
            <person name="Armitage A.D."/>
            <person name="Nellist C.F."/>
            <person name="Bates H."/>
            <person name="Vickerstaff R.J."/>
            <person name="Harrison R.J."/>
        </authorList>
    </citation>
    <scope>NUCLEOTIDE SEQUENCE</scope>
    <source>
        <strain evidence="1">15-7</strain>
        <strain evidence="2">4040</strain>
        <strain evidence="3">P421</strain>
    </source>
</reference>
<reference evidence="4 5" key="1">
    <citation type="submission" date="2018-01" db="EMBL/GenBank/DDBJ databases">
        <title>Draft genome of the strawberry crown rot pathogen Phytophthora cactorum.</title>
        <authorList>
            <person name="Armitage A.D."/>
            <person name="Lysoe E."/>
            <person name="Nellist C.F."/>
            <person name="Harrison R.J."/>
            <person name="Brurberg M.B."/>
        </authorList>
    </citation>
    <scope>NUCLEOTIDE SEQUENCE [LARGE SCALE GENOMIC DNA]</scope>
    <source>
        <strain evidence="4 5">10300</strain>
    </source>
</reference>
<evidence type="ECO:0000313" key="5">
    <source>
        <dbReference type="Proteomes" id="UP000251314"/>
    </source>
</evidence>
<dbReference type="Proteomes" id="UP000735874">
    <property type="component" value="Unassembled WGS sequence"/>
</dbReference>
<sequence length="470" mass="52756">MAETTTPNNSVEAAKALPDQTVDMMNADSAGIVDSKLGFGFLEGQVKQQLVKIRNCSSFFPFADADAHFKSVENTSTVKGSLHLKQIAQLPYAQGLTGFHGEQSRETQCVEGKTIVVFFFKRVIAKRSIPTPRFANLIPPRKGKHLENKEDKRWLVEILGNQLCTAEHYGGLAYISFTWSCQSTMSASKLISEIESAIAKSTANTGLMRTCELSQMTCRAKVKGFALPDTIGGNLTTVKGAMSLIGELNQLPIDCAVPVGIETIPIKTVRNFPFEISVETQIRDQKVLDKLTDVLLRLEKTGHRSTTIYQFVEYLMDKFEDASMSKRSLLPKLNNLVQDVARALAGHSKCVELYKRDDEYRLHTDNCDHNSVTASASEIMFFSTLGLASIPGRNYQWKLFNYAEPWSVPQHYKLRQFCNTHAIAGYYDRVKVELLFNDDAKVDEWRNKLHNLFARPVNQPFGWLFGARCS</sequence>
<dbReference type="EMBL" id="RCMG01000101">
    <property type="protein sequence ID" value="KAG2863579.1"/>
    <property type="molecule type" value="Genomic_DNA"/>
</dbReference>
<dbReference type="EMBL" id="RCMV01001580">
    <property type="protein sequence ID" value="KAG3207992.1"/>
    <property type="molecule type" value="Genomic_DNA"/>
</dbReference>
<evidence type="ECO:0000313" key="1">
    <source>
        <dbReference type="EMBL" id="KAG2863579.1"/>
    </source>
</evidence>
<name>A0A329SVW1_9STRA</name>
<accession>A0A329SVW1</accession>
<protein>
    <submittedName>
        <fullName evidence="4">Uncharacterized protein</fullName>
    </submittedName>
</protein>
<dbReference type="VEuPathDB" id="FungiDB:PC110_g2852"/>
<proteinExistence type="predicted"/>
<dbReference type="EMBL" id="MJFZ01000039">
    <property type="protein sequence ID" value="RAW40904.1"/>
    <property type="molecule type" value="Genomic_DNA"/>
</dbReference>
<keyword evidence="5" id="KW-1185">Reference proteome</keyword>
<evidence type="ECO:0000313" key="4">
    <source>
        <dbReference type="EMBL" id="RAW40904.1"/>
    </source>
</evidence>